<dbReference type="OrthoDB" id="654211at2759"/>
<gene>
    <name evidence="11" type="ORF">PENSTE_c020G06789</name>
</gene>
<dbReference type="GO" id="GO:0000981">
    <property type="term" value="F:DNA-binding transcription factor activity, RNA polymerase II-specific"/>
    <property type="evidence" value="ECO:0007669"/>
    <property type="project" value="InterPro"/>
</dbReference>
<dbReference type="PANTHER" id="PTHR40626:SF3">
    <property type="entry name" value="TRANSCRIPTION FACTOR WITH C2H2 AND ZN(2)-CYS(6) DNA BINDING DOMAIN (EUROFUNG)-RELATED"/>
    <property type="match status" value="1"/>
</dbReference>
<dbReference type="InterPro" id="IPR051059">
    <property type="entry name" value="VerF-like"/>
</dbReference>
<comment type="subcellular location">
    <subcellularLocation>
        <location evidence="1">Nucleus</location>
    </subcellularLocation>
</comment>
<evidence type="ECO:0000256" key="7">
    <source>
        <dbReference type="ARBA" id="ARBA00023125"/>
    </source>
</evidence>
<dbReference type="GO" id="GO:0000785">
    <property type="term" value="C:chromatin"/>
    <property type="evidence" value="ECO:0007669"/>
    <property type="project" value="TreeGrafter"/>
</dbReference>
<dbReference type="CDD" id="cd12148">
    <property type="entry name" value="fungal_TF_MHR"/>
    <property type="match status" value="1"/>
</dbReference>
<evidence type="ECO:0000259" key="10">
    <source>
        <dbReference type="Pfam" id="PF04082"/>
    </source>
</evidence>
<dbReference type="GO" id="GO:0006351">
    <property type="term" value="P:DNA-templated transcription"/>
    <property type="evidence" value="ECO:0007669"/>
    <property type="project" value="InterPro"/>
</dbReference>
<dbReference type="Pfam" id="PF04082">
    <property type="entry name" value="Fungal_trans"/>
    <property type="match status" value="1"/>
</dbReference>
<reference evidence="12" key="1">
    <citation type="journal article" date="2017" name="Nat. Microbiol.">
        <title>Global analysis of biosynthetic gene clusters reveals vast potential of secondary metabolite production in Penicillium species.</title>
        <authorList>
            <person name="Nielsen J.C."/>
            <person name="Grijseels S."/>
            <person name="Prigent S."/>
            <person name="Ji B."/>
            <person name="Dainat J."/>
            <person name="Nielsen K.F."/>
            <person name="Frisvad J.C."/>
            <person name="Workman M."/>
            <person name="Nielsen J."/>
        </authorList>
    </citation>
    <scope>NUCLEOTIDE SEQUENCE [LARGE SCALE GENOMIC DNA]</scope>
    <source>
        <strain evidence="12">IBT 24891</strain>
    </source>
</reference>
<comment type="caution">
    <text evidence="11">The sequence shown here is derived from an EMBL/GenBank/DDBJ whole genome shotgun (WGS) entry which is preliminary data.</text>
</comment>
<accession>A0A1V6SUQ2</accession>
<dbReference type="STRING" id="303698.A0A1V6SUQ2"/>
<evidence type="ECO:0000313" key="12">
    <source>
        <dbReference type="Proteomes" id="UP000191285"/>
    </source>
</evidence>
<keyword evidence="8" id="KW-0804">Transcription</keyword>
<organism evidence="11 12">
    <name type="scientific">Penicillium steckii</name>
    <dbReference type="NCBI Taxonomy" id="303698"/>
    <lineage>
        <taxon>Eukaryota</taxon>
        <taxon>Fungi</taxon>
        <taxon>Dikarya</taxon>
        <taxon>Ascomycota</taxon>
        <taxon>Pezizomycotina</taxon>
        <taxon>Eurotiomycetes</taxon>
        <taxon>Eurotiomycetidae</taxon>
        <taxon>Eurotiales</taxon>
        <taxon>Aspergillaceae</taxon>
        <taxon>Penicillium</taxon>
    </lineage>
</organism>
<keyword evidence="7" id="KW-0238">DNA-binding</keyword>
<keyword evidence="5" id="KW-0862">Zinc</keyword>
<keyword evidence="6" id="KW-0805">Transcription regulation</keyword>
<evidence type="ECO:0000313" key="11">
    <source>
        <dbReference type="EMBL" id="OQE17638.1"/>
    </source>
</evidence>
<dbReference type="GO" id="GO:0008270">
    <property type="term" value="F:zinc ion binding"/>
    <property type="evidence" value="ECO:0007669"/>
    <property type="project" value="UniProtKB-KW"/>
</dbReference>
<evidence type="ECO:0000256" key="1">
    <source>
        <dbReference type="ARBA" id="ARBA00004123"/>
    </source>
</evidence>
<evidence type="ECO:0000256" key="9">
    <source>
        <dbReference type="ARBA" id="ARBA00023242"/>
    </source>
</evidence>
<keyword evidence="4" id="KW-0863">Zinc-finger</keyword>
<evidence type="ECO:0000256" key="5">
    <source>
        <dbReference type="ARBA" id="ARBA00022833"/>
    </source>
</evidence>
<dbReference type="InterPro" id="IPR036236">
    <property type="entry name" value="Znf_C2H2_sf"/>
</dbReference>
<protein>
    <recommendedName>
        <fullName evidence="10">Xylanolytic transcriptional activator regulatory domain-containing protein</fullName>
    </recommendedName>
</protein>
<evidence type="ECO:0000256" key="2">
    <source>
        <dbReference type="ARBA" id="ARBA00022723"/>
    </source>
</evidence>
<keyword evidence="2" id="KW-0479">Metal-binding</keyword>
<dbReference type="AlphaFoldDB" id="A0A1V6SUQ2"/>
<feature type="domain" description="Xylanolytic transcriptional activator regulatory" evidence="10">
    <location>
        <begin position="302"/>
        <end position="586"/>
    </location>
</feature>
<sequence length="674" mass="77539">MLSVINLSTRKPHECVFCQASFNRPDALKRHWRTCKTRLKRSLEIPQLSSKVRGRKPKACDRCYSLKRACVRTASTESCKSCIETNAVCLYNRQNFHREDLQESRGKLSPMPNTAHITIKPHAPIKQSYQQTAHSLLHEHTIGTTLIRRPSEMDFTELAKFPYLGNLCTTSGIANTFECGTSQYRLFIRQKIPFYEVNVPDEARSLSHPEISQAETNDCVDTLSKAPWTRPRDGVGIPPSSLNLIMSDQDVTTLNRSCEIVKQVRNAIINKNAKSRIQISWSESIEATCLQFFSPMSIERYLTLFWFAWHPNCPFIHRPSFKSTTSNLNLVIAMTIIGACISPVDSDRAMANIWFDVIEEMVFNDEAFSITQSIDTKQDITTFFVHCLSTLQAGYCVCLYQTWEGSRENKRRVRKDRYKVIIWLARRMGLKNATLDTVSAQNMKDFDWQEFIARESLIRIFSWIFNLDSAFALFFQQPPRMLVQEADMDLPSPEACFQAESAEQCFIELKSWRARIAPQRNLKLCVALKAICSETVRCYENFFSNMGVVGMFTIISAFCALTFQARHSMSPILDKSMLRRGLHNWKRLWPSHIRDLELSQSFAHSDPNRWKTLGFVRHAPEYWLLTSWVLEQSTGRCPQSVQVNSPTNEDPDMKQLNGLIVELRDYNTDASKEG</sequence>
<dbReference type="Proteomes" id="UP000191285">
    <property type="component" value="Unassembled WGS sequence"/>
</dbReference>
<dbReference type="GO" id="GO:0000978">
    <property type="term" value="F:RNA polymerase II cis-regulatory region sequence-specific DNA binding"/>
    <property type="evidence" value="ECO:0007669"/>
    <property type="project" value="InterPro"/>
</dbReference>
<evidence type="ECO:0000256" key="4">
    <source>
        <dbReference type="ARBA" id="ARBA00022771"/>
    </source>
</evidence>
<dbReference type="Gene3D" id="3.30.160.60">
    <property type="entry name" value="Classic Zinc Finger"/>
    <property type="match status" value="1"/>
</dbReference>
<dbReference type="SUPFAM" id="SSF57667">
    <property type="entry name" value="beta-beta-alpha zinc fingers"/>
    <property type="match status" value="1"/>
</dbReference>
<name>A0A1V6SUQ2_9EURO</name>
<evidence type="ECO:0000256" key="8">
    <source>
        <dbReference type="ARBA" id="ARBA00023163"/>
    </source>
</evidence>
<evidence type="ECO:0000256" key="6">
    <source>
        <dbReference type="ARBA" id="ARBA00023015"/>
    </source>
</evidence>
<evidence type="ECO:0000256" key="3">
    <source>
        <dbReference type="ARBA" id="ARBA00022737"/>
    </source>
</evidence>
<keyword evidence="9" id="KW-0539">Nucleus</keyword>
<keyword evidence="3" id="KW-0677">Repeat</keyword>
<dbReference type="EMBL" id="MLKD01000020">
    <property type="protein sequence ID" value="OQE17638.1"/>
    <property type="molecule type" value="Genomic_DNA"/>
</dbReference>
<dbReference type="PANTHER" id="PTHR40626">
    <property type="entry name" value="MIP31509P"/>
    <property type="match status" value="1"/>
</dbReference>
<dbReference type="SUPFAM" id="SSF57701">
    <property type="entry name" value="Zn2/Cys6 DNA-binding domain"/>
    <property type="match status" value="1"/>
</dbReference>
<dbReference type="InterPro" id="IPR007219">
    <property type="entry name" value="XnlR_reg_dom"/>
</dbReference>
<keyword evidence="12" id="KW-1185">Reference proteome</keyword>
<dbReference type="GO" id="GO:0005634">
    <property type="term" value="C:nucleus"/>
    <property type="evidence" value="ECO:0007669"/>
    <property type="project" value="UniProtKB-SubCell"/>
</dbReference>
<proteinExistence type="predicted"/>
<dbReference type="InterPro" id="IPR036864">
    <property type="entry name" value="Zn2-C6_fun-type_DNA-bd_sf"/>
</dbReference>